<feature type="domain" description="Cytochrome c" evidence="6">
    <location>
        <begin position="63"/>
        <end position="149"/>
    </location>
</feature>
<dbReference type="PROSITE" id="PS51007">
    <property type="entry name" value="CYTC"/>
    <property type="match status" value="1"/>
</dbReference>
<evidence type="ECO:0000256" key="3">
    <source>
        <dbReference type="ARBA" id="ARBA00023004"/>
    </source>
</evidence>
<evidence type="ECO:0000313" key="7">
    <source>
        <dbReference type="EMBL" id="CAI8735955.1"/>
    </source>
</evidence>
<dbReference type="SUPFAM" id="SSF46626">
    <property type="entry name" value="Cytochrome c"/>
    <property type="match status" value="1"/>
</dbReference>
<dbReference type="Gene3D" id="1.10.760.10">
    <property type="entry name" value="Cytochrome c-like domain"/>
    <property type="match status" value="1"/>
</dbReference>
<dbReference type="PANTHER" id="PTHR35008">
    <property type="entry name" value="BLL4482 PROTEIN-RELATED"/>
    <property type="match status" value="1"/>
</dbReference>
<accession>A0ABM9HWL5</accession>
<evidence type="ECO:0000256" key="5">
    <source>
        <dbReference type="SAM" id="SignalP"/>
    </source>
</evidence>
<protein>
    <submittedName>
        <fullName evidence="7">S-disulfanyl-L-cysteine oxidoreductase SoxD</fullName>
        <ecNumber evidence="7">1.8.2.6</ecNumber>
    </submittedName>
</protein>
<dbReference type="PROSITE" id="PS51257">
    <property type="entry name" value="PROKAR_LIPOPROTEIN"/>
    <property type="match status" value="1"/>
</dbReference>
<dbReference type="GO" id="GO:0016491">
    <property type="term" value="F:oxidoreductase activity"/>
    <property type="evidence" value="ECO:0007669"/>
    <property type="project" value="UniProtKB-KW"/>
</dbReference>
<gene>
    <name evidence="7" type="ORF">MSZNOR_0372</name>
</gene>
<sequence length="184" mass="19793">MRKQHHQDGRQLRRLAIVLFAVSAACSAAPEGPKLGRPASPEEIAAQDINVFPDGTGLPPGKGTAHEGKALYDAKCASCHGPKGIGGSAEELAGGGSLTGPHPDKNIGTYWPYATTLFDFVRRSMPLDAPRSLTDDQVYAVTAYLLYINGIIDERTEMNAASLPRVEMPNRRGFIPIWPGEKAR</sequence>
<dbReference type="PANTHER" id="PTHR35008:SF8">
    <property type="entry name" value="ALCOHOL DEHYDROGENASE CYTOCHROME C SUBUNIT"/>
    <property type="match status" value="1"/>
</dbReference>
<dbReference type="Pfam" id="PF00034">
    <property type="entry name" value="Cytochrom_C"/>
    <property type="match status" value="1"/>
</dbReference>
<evidence type="ECO:0000256" key="4">
    <source>
        <dbReference type="PROSITE-ProRule" id="PRU00433"/>
    </source>
</evidence>
<organism evidence="7 8">
    <name type="scientific">Methylocaldum szegediense</name>
    <dbReference type="NCBI Taxonomy" id="73780"/>
    <lineage>
        <taxon>Bacteria</taxon>
        <taxon>Pseudomonadati</taxon>
        <taxon>Pseudomonadota</taxon>
        <taxon>Gammaproteobacteria</taxon>
        <taxon>Methylococcales</taxon>
        <taxon>Methylococcaceae</taxon>
        <taxon>Methylocaldum</taxon>
    </lineage>
</organism>
<keyword evidence="7" id="KW-0560">Oxidoreductase</keyword>
<keyword evidence="8" id="KW-1185">Reference proteome</keyword>
<evidence type="ECO:0000313" key="8">
    <source>
        <dbReference type="Proteomes" id="UP001162030"/>
    </source>
</evidence>
<proteinExistence type="predicted"/>
<evidence type="ECO:0000259" key="6">
    <source>
        <dbReference type="PROSITE" id="PS51007"/>
    </source>
</evidence>
<reference evidence="7 8" key="1">
    <citation type="submission" date="2023-03" db="EMBL/GenBank/DDBJ databases">
        <authorList>
            <person name="Pearce D."/>
        </authorList>
    </citation>
    <scope>NUCLEOTIDE SEQUENCE [LARGE SCALE GENOMIC DNA]</scope>
    <source>
        <strain evidence="7">Msz</strain>
    </source>
</reference>
<keyword evidence="1 4" id="KW-0349">Heme</keyword>
<dbReference type="EC" id="1.8.2.6" evidence="7"/>
<dbReference type="EMBL" id="OX458333">
    <property type="protein sequence ID" value="CAI8735955.1"/>
    <property type="molecule type" value="Genomic_DNA"/>
</dbReference>
<dbReference type="Proteomes" id="UP001162030">
    <property type="component" value="Chromosome"/>
</dbReference>
<feature type="signal peptide" evidence="5">
    <location>
        <begin position="1"/>
        <end position="28"/>
    </location>
</feature>
<evidence type="ECO:0000256" key="2">
    <source>
        <dbReference type="ARBA" id="ARBA00022723"/>
    </source>
</evidence>
<dbReference type="InterPro" id="IPR009056">
    <property type="entry name" value="Cyt_c-like_dom"/>
</dbReference>
<name>A0ABM9HWL5_9GAMM</name>
<keyword evidence="5" id="KW-0732">Signal</keyword>
<dbReference type="RefSeq" id="WP_051331740.1">
    <property type="nucleotide sequence ID" value="NZ_OX458333.1"/>
</dbReference>
<dbReference type="InterPro" id="IPR036909">
    <property type="entry name" value="Cyt_c-like_dom_sf"/>
</dbReference>
<dbReference type="InterPro" id="IPR051459">
    <property type="entry name" value="Cytochrome_c-type_DH"/>
</dbReference>
<evidence type="ECO:0000256" key="1">
    <source>
        <dbReference type="ARBA" id="ARBA00022617"/>
    </source>
</evidence>
<feature type="chain" id="PRO_5047434349" evidence="5">
    <location>
        <begin position="29"/>
        <end position="184"/>
    </location>
</feature>
<keyword evidence="3 4" id="KW-0408">Iron</keyword>
<keyword evidence="2 4" id="KW-0479">Metal-binding</keyword>